<dbReference type="SUPFAM" id="SSF56300">
    <property type="entry name" value="Metallo-dependent phosphatases"/>
    <property type="match status" value="1"/>
</dbReference>
<dbReference type="InterPro" id="IPR050194">
    <property type="entry name" value="Glycosyltransferase_grp1"/>
</dbReference>
<organism evidence="3 4">
    <name type="scientific">Rubritalea tangerina</name>
    <dbReference type="NCBI Taxonomy" id="430798"/>
    <lineage>
        <taxon>Bacteria</taxon>
        <taxon>Pseudomonadati</taxon>
        <taxon>Verrucomicrobiota</taxon>
        <taxon>Verrucomicrobiia</taxon>
        <taxon>Verrucomicrobiales</taxon>
        <taxon>Rubritaleaceae</taxon>
        <taxon>Rubritalea</taxon>
    </lineage>
</organism>
<gene>
    <name evidence="3" type="ORF">ACFSW8_15985</name>
</gene>
<dbReference type="Pfam" id="PF00149">
    <property type="entry name" value="Metallophos"/>
    <property type="match status" value="1"/>
</dbReference>
<comment type="caution">
    <text evidence="3">The sequence shown here is derived from an EMBL/GenBank/DDBJ whole genome shotgun (WGS) entry which is preliminary data.</text>
</comment>
<dbReference type="GO" id="GO:0016757">
    <property type="term" value="F:glycosyltransferase activity"/>
    <property type="evidence" value="ECO:0007669"/>
    <property type="project" value="UniProtKB-KW"/>
</dbReference>
<feature type="domain" description="Calcineurin-like phosphoesterase" evidence="1">
    <location>
        <begin position="384"/>
        <end position="585"/>
    </location>
</feature>
<dbReference type="SUPFAM" id="SSF53756">
    <property type="entry name" value="UDP-Glycosyltransferase/glycogen phosphorylase"/>
    <property type="match status" value="1"/>
</dbReference>
<dbReference type="EMBL" id="JBHUJB010000079">
    <property type="protein sequence ID" value="MFD2160404.1"/>
    <property type="molecule type" value="Genomic_DNA"/>
</dbReference>
<dbReference type="Pfam" id="PF13439">
    <property type="entry name" value="Glyco_transf_4"/>
    <property type="match status" value="1"/>
</dbReference>
<sequence>MRIEFVTDTFPPDVNGVAMTLGRLTQCLKDRGHYVHVIHTGEKSSDGQTTKQSVSLPGYKEVRVGLPSPIKLRKRWKRKRPDAIYVATESPLGVSAIKAAREMSIPVAAGFHTNFHQYLNKYKLGNMEKPAMGYLKHVHSKADMTMAPSHDAVSMLEEEGFSNVRLLGRGVDTNLFCPSKRSEELRASWGAAEQDPVIILVGRVAAEKNLAFAMTVVAAMRKKAPSLQLVVVGDGPVKEELARQYDNVHFVGVRKGEELAQHYASADILLFPSETETFGNVLLEGMASGLVSVSYAYAASAIHVKDRYNGLSCEIGDEEAYLEKALLSLEYITHPELRFEARQSLKSQDWQSVTAAFEKHLEEMIQLKPVTQRRVQKRRKIELRSLFLSDIHLGSADSKAREVVEVLKSVKCDRIYLNGDIIDGWALKRGAKWKKAHTKVLRVLLKKMEKEATELIYLRGNHDDFLERILPFDIGGMQIVKDCVHTTQNGRRYLVVHGDGFDSVSTNHKWIAGVGAVGYDFLLRVNRFYNFYRKWRGKEYFSLSKAVKAKVKSAVSFVDNYEEKLQGLARQRKCHGIICGHIHTPADKMVGEIHYLNSGDWVETLSCIFEHQDGSFEVVQYEELLQRLEIHENVEENLDLEESPFSILTEKVDLLEKEAGKLAVN</sequence>
<protein>
    <submittedName>
        <fullName evidence="3">Glycosyltransferase</fullName>
        <ecNumber evidence="3">2.4.-.-</ecNumber>
    </submittedName>
</protein>
<dbReference type="CDD" id="cd03814">
    <property type="entry name" value="GT4-like"/>
    <property type="match status" value="1"/>
</dbReference>
<dbReference type="PANTHER" id="PTHR45947">
    <property type="entry name" value="SULFOQUINOVOSYL TRANSFERASE SQD2"/>
    <property type="match status" value="1"/>
</dbReference>
<evidence type="ECO:0000313" key="3">
    <source>
        <dbReference type="EMBL" id="MFD2160404.1"/>
    </source>
</evidence>
<dbReference type="InterPro" id="IPR029052">
    <property type="entry name" value="Metallo-depent_PP-like"/>
</dbReference>
<evidence type="ECO:0000259" key="2">
    <source>
        <dbReference type="Pfam" id="PF13439"/>
    </source>
</evidence>
<feature type="domain" description="Glycosyltransferase subfamily 4-like N-terminal" evidence="2">
    <location>
        <begin position="14"/>
        <end position="174"/>
    </location>
</feature>
<dbReference type="PANTHER" id="PTHR45947:SF3">
    <property type="entry name" value="SULFOQUINOVOSYL TRANSFERASE SQD2"/>
    <property type="match status" value="1"/>
</dbReference>
<dbReference type="CDD" id="cd07398">
    <property type="entry name" value="MPP_YbbF-LpxH"/>
    <property type="match status" value="1"/>
</dbReference>
<keyword evidence="4" id="KW-1185">Reference proteome</keyword>
<dbReference type="Proteomes" id="UP001597389">
    <property type="component" value="Unassembled WGS sequence"/>
</dbReference>
<dbReference type="InterPro" id="IPR004843">
    <property type="entry name" value="Calcineurin-like_PHP"/>
</dbReference>
<dbReference type="Gene3D" id="3.40.50.2000">
    <property type="entry name" value="Glycogen Phosphorylase B"/>
    <property type="match status" value="2"/>
</dbReference>
<keyword evidence="3" id="KW-0808">Transferase</keyword>
<dbReference type="EC" id="2.4.-.-" evidence="3"/>
<evidence type="ECO:0000259" key="1">
    <source>
        <dbReference type="Pfam" id="PF00149"/>
    </source>
</evidence>
<dbReference type="RefSeq" id="WP_377090730.1">
    <property type="nucleotide sequence ID" value="NZ_JBHSJL010000014.1"/>
</dbReference>
<dbReference type="Gene3D" id="3.60.21.10">
    <property type="match status" value="1"/>
</dbReference>
<evidence type="ECO:0000313" key="4">
    <source>
        <dbReference type="Proteomes" id="UP001597389"/>
    </source>
</evidence>
<dbReference type="InterPro" id="IPR028098">
    <property type="entry name" value="Glyco_trans_4-like_N"/>
</dbReference>
<reference evidence="4" key="1">
    <citation type="journal article" date="2019" name="Int. J. Syst. Evol. Microbiol.">
        <title>The Global Catalogue of Microorganisms (GCM) 10K type strain sequencing project: providing services to taxonomists for standard genome sequencing and annotation.</title>
        <authorList>
            <consortium name="The Broad Institute Genomics Platform"/>
            <consortium name="The Broad Institute Genome Sequencing Center for Infectious Disease"/>
            <person name="Wu L."/>
            <person name="Ma J."/>
        </authorList>
    </citation>
    <scope>NUCLEOTIDE SEQUENCE [LARGE SCALE GENOMIC DNA]</scope>
    <source>
        <strain evidence="4">CCUG 57942</strain>
    </source>
</reference>
<accession>A0ABW4ZEU1</accession>
<proteinExistence type="predicted"/>
<keyword evidence="3" id="KW-0328">Glycosyltransferase</keyword>
<dbReference type="Pfam" id="PF13692">
    <property type="entry name" value="Glyco_trans_1_4"/>
    <property type="match status" value="1"/>
</dbReference>
<name>A0ABW4ZEU1_9BACT</name>